<evidence type="ECO:0000313" key="2">
    <source>
        <dbReference type="Proteomes" id="UP000807504"/>
    </source>
</evidence>
<keyword evidence="2" id="KW-1185">Reference proteome</keyword>
<gene>
    <name evidence="1" type="ORF">HNY73_007645</name>
</gene>
<sequence>MKNKSFIACLLCKNWNKKEQDSSKISSYKTKHFILFHGHELISAEGDTTIIAITEYRQKHVDIERSLILCEERIVGSWFIASSETSGTGNKDQ</sequence>
<reference evidence="1" key="1">
    <citation type="journal article" date="2020" name="bioRxiv">
        <title>Chromosome-level reference genome of the European wasp spider Argiope bruennichi: a resource for studies on range expansion and evolutionary adaptation.</title>
        <authorList>
            <person name="Sheffer M.M."/>
            <person name="Hoppe A."/>
            <person name="Krehenwinkel H."/>
            <person name="Uhl G."/>
            <person name="Kuss A.W."/>
            <person name="Jensen L."/>
            <person name="Jensen C."/>
            <person name="Gillespie R.G."/>
            <person name="Hoff K.J."/>
            <person name="Prost S."/>
        </authorList>
    </citation>
    <scope>NUCLEOTIDE SEQUENCE</scope>
</reference>
<dbReference type="EMBL" id="JABXBU010000012">
    <property type="protein sequence ID" value="KAF8789726.1"/>
    <property type="molecule type" value="Genomic_DNA"/>
</dbReference>
<dbReference type="AlphaFoldDB" id="A0A8T0FF89"/>
<organism evidence="1 2">
    <name type="scientific">Argiope bruennichi</name>
    <name type="common">Wasp spider</name>
    <name type="synonym">Aranea bruennichi</name>
    <dbReference type="NCBI Taxonomy" id="94029"/>
    <lineage>
        <taxon>Eukaryota</taxon>
        <taxon>Metazoa</taxon>
        <taxon>Ecdysozoa</taxon>
        <taxon>Arthropoda</taxon>
        <taxon>Chelicerata</taxon>
        <taxon>Arachnida</taxon>
        <taxon>Araneae</taxon>
        <taxon>Araneomorphae</taxon>
        <taxon>Entelegynae</taxon>
        <taxon>Araneoidea</taxon>
        <taxon>Araneidae</taxon>
        <taxon>Argiope</taxon>
    </lineage>
</organism>
<name>A0A8T0FF89_ARGBR</name>
<reference evidence="1" key="2">
    <citation type="submission" date="2020-06" db="EMBL/GenBank/DDBJ databases">
        <authorList>
            <person name="Sheffer M."/>
        </authorList>
    </citation>
    <scope>NUCLEOTIDE SEQUENCE</scope>
</reference>
<protein>
    <submittedName>
        <fullName evidence="1">Uncharacterized protein</fullName>
    </submittedName>
</protein>
<dbReference type="Proteomes" id="UP000807504">
    <property type="component" value="Unassembled WGS sequence"/>
</dbReference>
<accession>A0A8T0FF89</accession>
<evidence type="ECO:0000313" key="1">
    <source>
        <dbReference type="EMBL" id="KAF8789726.1"/>
    </source>
</evidence>
<proteinExistence type="predicted"/>
<comment type="caution">
    <text evidence="1">The sequence shown here is derived from an EMBL/GenBank/DDBJ whole genome shotgun (WGS) entry which is preliminary data.</text>
</comment>